<evidence type="ECO:0000313" key="2">
    <source>
        <dbReference type="EMBL" id="RRD56637.1"/>
    </source>
</evidence>
<sequence>MKINRLFANVAGKALALATVMMMSMVFTACSKDNDDPKPDPEAGKYVDLGLPSGLKWATCNLGATKPEEYGDYYAWGETAPKDEYKWDNYKWGGEHSITKYSINSQTNYKNEGFVDGKTVLEAADDAATAKLGASWRMPTGDEIDELIEKCTWEWTQLNGVKGHKVTGPNGKFIFLPAAGYRKDTALDGGGKKGFYWSSSLLGNISVYYLYIGSSGRAKNYYSRYYGFPVRPVCR</sequence>
<evidence type="ECO:0000256" key="1">
    <source>
        <dbReference type="SAM" id="SignalP"/>
    </source>
</evidence>
<comment type="caution">
    <text evidence="2">The sequence shown here is derived from an EMBL/GenBank/DDBJ whole genome shotgun (WGS) entry which is preliminary data.</text>
</comment>
<feature type="chain" id="PRO_5018139117" description="Fibrobacter succinogenes major paralogous domain-containing protein" evidence="1">
    <location>
        <begin position="30"/>
        <end position="235"/>
    </location>
</feature>
<dbReference type="EMBL" id="RQYS01000104">
    <property type="protein sequence ID" value="RRD56637.1"/>
    <property type="molecule type" value="Genomic_DNA"/>
</dbReference>
<feature type="signal peptide" evidence="1">
    <location>
        <begin position="1"/>
        <end position="29"/>
    </location>
</feature>
<evidence type="ECO:0008006" key="4">
    <source>
        <dbReference type="Google" id="ProtNLM"/>
    </source>
</evidence>
<dbReference type="OrthoDB" id="1048052at2"/>
<organism evidence="2 3">
    <name type="scientific">Tannerella forsythia</name>
    <name type="common">Bacteroides forsythus</name>
    <dbReference type="NCBI Taxonomy" id="28112"/>
    <lineage>
        <taxon>Bacteria</taxon>
        <taxon>Pseudomonadati</taxon>
        <taxon>Bacteroidota</taxon>
        <taxon>Bacteroidia</taxon>
        <taxon>Bacteroidales</taxon>
        <taxon>Tannerellaceae</taxon>
        <taxon>Tannerella</taxon>
    </lineage>
</organism>
<dbReference type="PROSITE" id="PS51257">
    <property type="entry name" value="PROKAR_LIPOPROTEIN"/>
    <property type="match status" value="1"/>
</dbReference>
<accession>A0A3P1XFH1</accession>
<dbReference type="Proteomes" id="UP000278609">
    <property type="component" value="Unassembled WGS sequence"/>
</dbReference>
<reference evidence="2 3" key="1">
    <citation type="submission" date="2018-11" db="EMBL/GenBank/DDBJ databases">
        <title>Genomes From Bacteria Associated with the Canine Oral Cavity: a Test Case for Automated Genome-Based Taxonomic Assignment.</title>
        <authorList>
            <person name="Coil D.A."/>
            <person name="Jospin G."/>
            <person name="Darling A.E."/>
            <person name="Wallis C."/>
            <person name="Davis I.J."/>
            <person name="Harris S."/>
            <person name="Eisen J.A."/>
            <person name="Holcombe L.J."/>
            <person name="O'Flynn C."/>
        </authorList>
    </citation>
    <scope>NUCLEOTIDE SEQUENCE [LARGE SCALE GENOMIC DNA]</scope>
    <source>
        <strain evidence="2 3">OH2617_COT-023</strain>
    </source>
</reference>
<proteinExistence type="predicted"/>
<gene>
    <name evidence="2" type="ORF">EII40_13620</name>
</gene>
<dbReference type="RefSeq" id="WP_124752773.1">
    <property type="nucleotide sequence ID" value="NZ_RQYS01000104.1"/>
</dbReference>
<protein>
    <recommendedName>
        <fullName evidence="4">Fibrobacter succinogenes major paralogous domain-containing protein</fullName>
    </recommendedName>
</protein>
<dbReference type="AlphaFoldDB" id="A0A3P1XFH1"/>
<name>A0A3P1XFH1_TANFO</name>
<keyword evidence="1" id="KW-0732">Signal</keyword>
<evidence type="ECO:0000313" key="3">
    <source>
        <dbReference type="Proteomes" id="UP000278609"/>
    </source>
</evidence>